<proteinExistence type="predicted"/>
<evidence type="ECO:0000313" key="1">
    <source>
        <dbReference type="EMBL" id="HEB43448.1"/>
    </source>
</evidence>
<dbReference type="Pfam" id="PF13433">
    <property type="entry name" value="Peripla_BP_5"/>
    <property type="match status" value="1"/>
</dbReference>
<comment type="caution">
    <text evidence="1">The sequence shown here is derived from an EMBL/GenBank/DDBJ whole genome shotgun (WGS) entry which is preliminary data.</text>
</comment>
<gene>
    <name evidence="1" type="ORF">ENP70_07070</name>
</gene>
<accession>A0A7C1NVJ0</accession>
<dbReference type="SUPFAM" id="SSF53822">
    <property type="entry name" value="Periplasmic binding protein-like I"/>
    <property type="match status" value="1"/>
</dbReference>
<dbReference type="PANTHER" id="PTHR47628">
    <property type="match status" value="1"/>
</dbReference>
<reference evidence="1" key="1">
    <citation type="journal article" date="2020" name="mSystems">
        <title>Genome- and Community-Level Interaction Insights into Carbon Utilization and Element Cycling Functions of Hydrothermarchaeota in Hydrothermal Sediment.</title>
        <authorList>
            <person name="Zhou Z."/>
            <person name="Liu Y."/>
            <person name="Xu W."/>
            <person name="Pan J."/>
            <person name="Luo Z.H."/>
            <person name="Li M."/>
        </authorList>
    </citation>
    <scope>NUCLEOTIDE SEQUENCE [LARGE SCALE GENOMIC DNA]</scope>
    <source>
        <strain evidence="1">SpSt-243</strain>
    </source>
</reference>
<protein>
    <submittedName>
        <fullName evidence="1">N-acetylmuramoyl-L-alanine amidase</fullName>
    </submittedName>
</protein>
<organism evidence="1">
    <name type="scientific">Agrobacterium albertimagni</name>
    <dbReference type="NCBI Taxonomy" id="147266"/>
    <lineage>
        <taxon>Bacteria</taxon>
        <taxon>Pseudomonadati</taxon>
        <taxon>Pseudomonadota</taxon>
        <taxon>Alphaproteobacteria</taxon>
        <taxon>Hyphomicrobiales</taxon>
        <taxon>Rhizobiaceae</taxon>
        <taxon>Rhizobium/Agrobacterium group</taxon>
        <taxon>Agrobacterium</taxon>
    </lineage>
</organism>
<dbReference type="AlphaFoldDB" id="A0A7C1NVJ0"/>
<dbReference type="InterPro" id="IPR028082">
    <property type="entry name" value="Peripla_BP_I"/>
</dbReference>
<name>A0A7C1NVJ0_9HYPH</name>
<dbReference type="EMBL" id="DSKI01000366">
    <property type="protein sequence ID" value="HEB43448.1"/>
    <property type="molecule type" value="Genomic_DNA"/>
</dbReference>
<sequence>MKRIVDIGVLLSRGGMYAALSRASRDGVLRGVAEVNANPGLDLSFRVTERDPDGRLDRYAPLCREILRGSGVRHIFGCITSASRKEVIPELERFDGVLWYPVPYEGFEASERVAYMHACPNQHLLPLLDWALPTLGTRAYLVGSNYIWGWEMAQIAREKIAAAGGQVLGDRYLPIGDTELDHIIGDIRALKPSFILNSLVGDSSYAFLARLAQLKQEAEFADSLTVLSCNFTECEIEAAGEAAEGLVSAGPWFEPDGGGGGSFYEMARQSVHELARLLHGRPEAEELPLAELLHTALRAGRSTRLDPVHLHARQPAIIARLENGRFQEIRQLPVTRADPYLTQRSQPLHPGAHLKVVS</sequence>
<dbReference type="Gene3D" id="3.40.50.2300">
    <property type="match status" value="2"/>
</dbReference>
<dbReference type="PANTHER" id="PTHR47628:SF1">
    <property type="entry name" value="ALIPHATIC AMIDASE EXPRESSION-REGULATING PROTEIN"/>
    <property type="match status" value="1"/>
</dbReference>